<dbReference type="PRINTS" id="PR00313">
    <property type="entry name" value="CABNDNGRPT"/>
</dbReference>
<evidence type="ECO:0000256" key="2">
    <source>
        <dbReference type="ARBA" id="ARBA00022525"/>
    </source>
</evidence>
<dbReference type="InterPro" id="IPR018511">
    <property type="entry name" value="Hemolysin-typ_Ca-bd_CS"/>
</dbReference>
<protein>
    <recommendedName>
        <fullName evidence="5">Peptidase C39-like domain-containing protein</fullName>
    </recommendedName>
</protein>
<sequence length="506" mass="52861">MTNTGSLSWLRGVDDITSASDTDSSHVVFGASGATLNSVASAPRQPQITTVPQYTWTHGCTPTAVGSLMGYWDVKGYSNLFAAQGWDKVRYTPNVANEITDAQHAAKYNYRDVAYLPNAYDSIADWLGTSADPLDYGWTYTSKIAGAIKGYASFKGYQFNSAQYSYNATSWDTLKHEIDAGRPVIASIDTGYDGITDHSVPVFGYYEASGTRMYAFYLNWYEVEGAVANGYCWAVFGRAAPGMQYGVSDITTMVPSSALAASVIAGPTAGNDKLTGTSANDTLLGLGGNDTLSGLAGNDSLSGDTGNDSVSAGDGNDSIAGGGGKDTIYGGNGNDKIWGYFGSGPNSADGADRIYCEAGNDYAIGHNGDDYIDGGSGNDDIYGDIGNDTLIGGLGRDTMGGGAGNDIFRFNAVSESAVGSNRDVVFFKMPGAVLEDRIDLSAVYGGTLAWKSTGALIGASVRVYDGANSQTIVQVSNDADNAVEMEIALSDGASLAKHYVAADFIL</sequence>
<feature type="region of interest" description="Disordered" evidence="3">
    <location>
        <begin position="297"/>
        <end position="319"/>
    </location>
</feature>
<dbReference type="InterPro" id="IPR001343">
    <property type="entry name" value="Hemolysn_Ca-bd"/>
</dbReference>
<evidence type="ECO:0000313" key="4">
    <source>
        <dbReference type="EMBL" id="SUS04885.1"/>
    </source>
</evidence>
<name>A0A380TAQ5_9ZZZZ</name>
<dbReference type="AlphaFoldDB" id="A0A380TAQ5"/>
<dbReference type="SUPFAM" id="SSF54001">
    <property type="entry name" value="Cysteine proteinases"/>
    <property type="match status" value="1"/>
</dbReference>
<accession>A0A380TAQ5</accession>
<organism evidence="4">
    <name type="scientific">metagenome</name>
    <dbReference type="NCBI Taxonomy" id="256318"/>
    <lineage>
        <taxon>unclassified sequences</taxon>
        <taxon>metagenomes</taxon>
    </lineage>
</organism>
<dbReference type="EMBL" id="UIDG01000062">
    <property type="protein sequence ID" value="SUS04885.1"/>
    <property type="molecule type" value="Genomic_DNA"/>
</dbReference>
<proteinExistence type="predicted"/>
<dbReference type="PANTHER" id="PTHR38340">
    <property type="entry name" value="S-LAYER PROTEIN"/>
    <property type="match status" value="1"/>
</dbReference>
<evidence type="ECO:0000256" key="1">
    <source>
        <dbReference type="ARBA" id="ARBA00004613"/>
    </source>
</evidence>
<dbReference type="Gene3D" id="2.150.10.10">
    <property type="entry name" value="Serralysin-like metalloprotease, C-terminal"/>
    <property type="match status" value="2"/>
</dbReference>
<gene>
    <name evidence="4" type="ORF">DF3PB_1540003</name>
</gene>
<dbReference type="InterPro" id="IPR044934">
    <property type="entry name" value="Streptopain_sf"/>
</dbReference>
<dbReference type="InterPro" id="IPR011049">
    <property type="entry name" value="Serralysin-like_metalloprot_C"/>
</dbReference>
<dbReference type="InterPro" id="IPR050557">
    <property type="entry name" value="RTX_toxin/Mannuronan_C5-epim"/>
</dbReference>
<dbReference type="InterPro" id="IPR038765">
    <property type="entry name" value="Papain-like_cys_pep_sf"/>
</dbReference>
<evidence type="ECO:0008006" key="5">
    <source>
        <dbReference type="Google" id="ProtNLM"/>
    </source>
</evidence>
<keyword evidence="2" id="KW-0964">Secreted</keyword>
<dbReference type="SUPFAM" id="SSF51120">
    <property type="entry name" value="beta-Roll"/>
    <property type="match status" value="2"/>
</dbReference>
<evidence type="ECO:0000256" key="3">
    <source>
        <dbReference type="SAM" id="MobiDB-lite"/>
    </source>
</evidence>
<dbReference type="PANTHER" id="PTHR38340:SF1">
    <property type="entry name" value="S-LAYER PROTEIN"/>
    <property type="match status" value="1"/>
</dbReference>
<feature type="compositionally biased region" description="Polar residues" evidence="3">
    <location>
        <begin position="299"/>
        <end position="310"/>
    </location>
</feature>
<dbReference type="GO" id="GO:0005576">
    <property type="term" value="C:extracellular region"/>
    <property type="evidence" value="ECO:0007669"/>
    <property type="project" value="UniProtKB-SubCell"/>
</dbReference>
<dbReference type="Pfam" id="PF00353">
    <property type="entry name" value="HemolysinCabind"/>
    <property type="match status" value="3"/>
</dbReference>
<comment type="subcellular location">
    <subcellularLocation>
        <location evidence="1">Secreted</location>
    </subcellularLocation>
</comment>
<dbReference type="GO" id="GO:0005509">
    <property type="term" value="F:calcium ion binding"/>
    <property type="evidence" value="ECO:0007669"/>
    <property type="project" value="InterPro"/>
</dbReference>
<reference evidence="4" key="1">
    <citation type="submission" date="2018-07" db="EMBL/GenBank/DDBJ databases">
        <authorList>
            <person name="Quirk P.G."/>
            <person name="Krulwich T.A."/>
        </authorList>
    </citation>
    <scope>NUCLEOTIDE SEQUENCE</scope>
</reference>
<dbReference type="PROSITE" id="PS00330">
    <property type="entry name" value="HEMOLYSIN_CALCIUM"/>
    <property type="match status" value="1"/>
</dbReference>
<dbReference type="Gene3D" id="3.90.70.50">
    <property type="entry name" value="Peptidase C10, streptopain"/>
    <property type="match status" value="1"/>
</dbReference>